<feature type="signal peptide" evidence="1">
    <location>
        <begin position="1"/>
        <end position="18"/>
    </location>
</feature>
<proteinExistence type="predicted"/>
<comment type="caution">
    <text evidence="2">The sequence shown here is derived from an EMBL/GenBank/DDBJ whole genome shotgun (WGS) entry which is preliminary data.</text>
</comment>
<protein>
    <submittedName>
        <fullName evidence="2">Uncharacterized protein</fullName>
    </submittedName>
</protein>
<feature type="chain" id="PRO_5031117083" evidence="1">
    <location>
        <begin position="19"/>
        <end position="245"/>
    </location>
</feature>
<keyword evidence="1" id="KW-0732">Signal</keyword>
<evidence type="ECO:0000313" key="2">
    <source>
        <dbReference type="EMBL" id="VDH04454.1"/>
    </source>
</evidence>
<dbReference type="RefSeq" id="WP_125151312.1">
    <property type="nucleotide sequence ID" value="NZ_UYIV01000001.1"/>
</dbReference>
<reference evidence="2 3" key="1">
    <citation type="submission" date="2018-11" db="EMBL/GenBank/DDBJ databases">
        <authorList>
            <consortium name="Pathogen Informatics"/>
        </authorList>
    </citation>
    <scope>NUCLEOTIDE SEQUENCE [LARGE SCALE GENOMIC DNA]</scope>
    <source>
        <strain evidence="2 3">NCTC12929</strain>
    </source>
</reference>
<dbReference type="EMBL" id="UYIV01000001">
    <property type="protein sequence ID" value="VDH04454.1"/>
    <property type="molecule type" value="Genomic_DNA"/>
</dbReference>
<evidence type="ECO:0000313" key="3">
    <source>
        <dbReference type="Proteomes" id="UP000270205"/>
    </source>
</evidence>
<accession>A0A7Z8YP18</accession>
<dbReference type="Proteomes" id="UP000270205">
    <property type="component" value="Unassembled WGS sequence"/>
</dbReference>
<dbReference type="AlphaFoldDB" id="A0A7Z8YP18"/>
<name>A0A7Z8YP18_9FLAO</name>
<organism evidence="2 3">
    <name type="scientific">Bergeyella zoohelcum</name>
    <dbReference type="NCBI Taxonomy" id="1015"/>
    <lineage>
        <taxon>Bacteria</taxon>
        <taxon>Pseudomonadati</taxon>
        <taxon>Bacteroidota</taxon>
        <taxon>Flavobacteriia</taxon>
        <taxon>Flavobacteriales</taxon>
        <taxon>Weeksellaceae</taxon>
        <taxon>Bergeyella</taxon>
    </lineage>
</organism>
<evidence type="ECO:0000256" key="1">
    <source>
        <dbReference type="SAM" id="SignalP"/>
    </source>
</evidence>
<gene>
    <name evidence="2" type="ORF">NCTC12929_01445</name>
</gene>
<sequence>MKKITFLLFFGAVGNVFSQISTNSVPQDTSTDQNVFMDAASNFNYSANSSHSVGKGLGFPQTDLTKFKFITTNLDGINYPTYFDGMIVYNIATGKTNDPSLTTQTEGLTPGFYYFYNPNGETNQSLSSGKWVRIGDGSANRVLEIATNEVATNVKVENNQVYTIKGQFTSDGSTQARINFPAGITSIYNIKIYKKTTSGSSQLVHAQLYDYNLTASSGNNVTFGSGVMSTSIPAGTYDYVLEYFK</sequence>